<dbReference type="EMBL" id="JADOUF010000001">
    <property type="protein sequence ID" value="MBG6138262.1"/>
    <property type="molecule type" value="Genomic_DNA"/>
</dbReference>
<reference evidence="2" key="1">
    <citation type="submission" date="2020-11" db="EMBL/GenBank/DDBJ databases">
        <title>Sequencing the genomes of 1000 actinobacteria strains.</title>
        <authorList>
            <person name="Klenk H.-P."/>
        </authorList>
    </citation>
    <scope>NUCLEOTIDE SEQUENCE</scope>
    <source>
        <strain evidence="2">DSM 45356</strain>
    </source>
</reference>
<dbReference type="InterPro" id="IPR017926">
    <property type="entry name" value="GATASE"/>
</dbReference>
<protein>
    <submittedName>
        <fullName evidence="2">GMP synthase-like glutamine amidotransferase</fullName>
    </submittedName>
</protein>
<dbReference type="Gene3D" id="3.40.50.880">
    <property type="match status" value="1"/>
</dbReference>
<evidence type="ECO:0000313" key="3">
    <source>
        <dbReference type="Proteomes" id="UP000622552"/>
    </source>
</evidence>
<keyword evidence="2" id="KW-0315">Glutamine amidotransferase</keyword>
<dbReference type="PANTHER" id="PTHR42695:SF5">
    <property type="entry name" value="GLUTAMINE AMIDOTRANSFERASE YLR126C-RELATED"/>
    <property type="match status" value="1"/>
</dbReference>
<dbReference type="PROSITE" id="PS51273">
    <property type="entry name" value="GATASE_TYPE_1"/>
    <property type="match status" value="1"/>
</dbReference>
<comment type="caution">
    <text evidence="2">The sequence shown here is derived from an EMBL/GenBank/DDBJ whole genome shotgun (WGS) entry which is preliminary data.</text>
</comment>
<keyword evidence="3" id="KW-1185">Reference proteome</keyword>
<dbReference type="SUPFAM" id="SSF52317">
    <property type="entry name" value="Class I glutamine amidotransferase-like"/>
    <property type="match status" value="1"/>
</dbReference>
<dbReference type="RefSeq" id="WP_197005039.1">
    <property type="nucleotide sequence ID" value="NZ_BONS01000017.1"/>
</dbReference>
<dbReference type="PANTHER" id="PTHR42695">
    <property type="entry name" value="GLUTAMINE AMIDOTRANSFERASE YLR126C-RELATED"/>
    <property type="match status" value="1"/>
</dbReference>
<feature type="domain" description="Glutamine amidotransferase" evidence="1">
    <location>
        <begin position="25"/>
        <end position="185"/>
    </location>
</feature>
<evidence type="ECO:0000259" key="1">
    <source>
        <dbReference type="Pfam" id="PF00117"/>
    </source>
</evidence>
<proteinExistence type="predicted"/>
<sequence>MTRTLVIENDPKDDLRRLGDWLTGAGLELEVVRPHAGDELPETLEGYAAFVVMGGAQDAYEAPDGTPGAPWFPAVEKLFRKAVRERVPTLGVCLGAQILAQAMGGTVERARNGPNIGARFVARRDAAERDALFSEIPLGPDALQWHFDEITELPLNATLLAASPRWPNQAFRVGDRAWGLQFHIECDVDMIRVWATNDAETLKELGTDAETVIAGCAAVMDDVRETWQPFAERFAKLAQGKSPGPLTLIDLPPR</sequence>
<dbReference type="CDD" id="cd01741">
    <property type="entry name" value="GATase1_1"/>
    <property type="match status" value="1"/>
</dbReference>
<name>A0A8J7GK26_9ACTN</name>
<dbReference type="Pfam" id="PF00117">
    <property type="entry name" value="GATase"/>
    <property type="match status" value="1"/>
</dbReference>
<dbReference type="GO" id="GO:0005829">
    <property type="term" value="C:cytosol"/>
    <property type="evidence" value="ECO:0007669"/>
    <property type="project" value="TreeGrafter"/>
</dbReference>
<dbReference type="Proteomes" id="UP000622552">
    <property type="component" value="Unassembled WGS sequence"/>
</dbReference>
<accession>A0A8J7GK26</accession>
<organism evidence="2 3">
    <name type="scientific">Longispora fulva</name>
    <dbReference type="NCBI Taxonomy" id="619741"/>
    <lineage>
        <taxon>Bacteria</taxon>
        <taxon>Bacillati</taxon>
        <taxon>Actinomycetota</taxon>
        <taxon>Actinomycetes</taxon>
        <taxon>Micromonosporales</taxon>
        <taxon>Micromonosporaceae</taxon>
        <taxon>Longispora</taxon>
    </lineage>
</organism>
<evidence type="ECO:0000313" key="2">
    <source>
        <dbReference type="EMBL" id="MBG6138262.1"/>
    </source>
</evidence>
<dbReference type="InterPro" id="IPR029062">
    <property type="entry name" value="Class_I_gatase-like"/>
</dbReference>
<dbReference type="AlphaFoldDB" id="A0A8J7GK26"/>
<dbReference type="InterPro" id="IPR044992">
    <property type="entry name" value="ChyE-like"/>
</dbReference>
<gene>
    <name evidence="2" type="ORF">IW245_004456</name>
</gene>